<evidence type="ECO:0000313" key="3">
    <source>
        <dbReference type="Proteomes" id="UP001385951"/>
    </source>
</evidence>
<feature type="compositionally biased region" description="Acidic residues" evidence="1">
    <location>
        <begin position="20"/>
        <end position="30"/>
    </location>
</feature>
<sequence>MDDIDDIKQKNRENNVNDTYDYEEEEDNEEVEKIEANDDDTPEKLDGFKGDELFKTVQLPSSLAHKEWDNEFELKHRGCFTIANTIPIDSFAAGPADADPGSTGTDDRGVVHKIRG</sequence>
<keyword evidence="3" id="KW-1185">Reference proteome</keyword>
<feature type="compositionally biased region" description="Basic and acidic residues" evidence="1">
    <location>
        <begin position="1"/>
        <end position="15"/>
    </location>
</feature>
<dbReference type="AlphaFoldDB" id="A0AAW0FBQ0"/>
<proteinExistence type="predicted"/>
<feature type="region of interest" description="Disordered" evidence="1">
    <location>
        <begin position="91"/>
        <end position="116"/>
    </location>
</feature>
<dbReference type="Proteomes" id="UP001385951">
    <property type="component" value="Unassembled WGS sequence"/>
</dbReference>
<feature type="region of interest" description="Disordered" evidence="1">
    <location>
        <begin position="1"/>
        <end position="43"/>
    </location>
</feature>
<gene>
    <name evidence="2" type="ORF">QCA50_019729</name>
</gene>
<reference evidence="2 3" key="1">
    <citation type="submission" date="2022-09" db="EMBL/GenBank/DDBJ databases">
        <authorList>
            <person name="Palmer J.M."/>
        </authorList>
    </citation>
    <scope>NUCLEOTIDE SEQUENCE [LARGE SCALE GENOMIC DNA]</scope>
    <source>
        <strain evidence="2 3">DSM 7382</strain>
    </source>
</reference>
<comment type="caution">
    <text evidence="2">The sequence shown here is derived from an EMBL/GenBank/DDBJ whole genome shotgun (WGS) entry which is preliminary data.</text>
</comment>
<evidence type="ECO:0000313" key="2">
    <source>
        <dbReference type="EMBL" id="KAK7677302.1"/>
    </source>
</evidence>
<accession>A0AAW0FBQ0</accession>
<protein>
    <submittedName>
        <fullName evidence="2">Uncharacterized protein</fullName>
    </submittedName>
</protein>
<dbReference type="EMBL" id="JASBNA010000091">
    <property type="protein sequence ID" value="KAK7677302.1"/>
    <property type="molecule type" value="Genomic_DNA"/>
</dbReference>
<evidence type="ECO:0000256" key="1">
    <source>
        <dbReference type="SAM" id="MobiDB-lite"/>
    </source>
</evidence>
<organism evidence="2 3">
    <name type="scientific">Cerrena zonata</name>
    <dbReference type="NCBI Taxonomy" id="2478898"/>
    <lineage>
        <taxon>Eukaryota</taxon>
        <taxon>Fungi</taxon>
        <taxon>Dikarya</taxon>
        <taxon>Basidiomycota</taxon>
        <taxon>Agaricomycotina</taxon>
        <taxon>Agaricomycetes</taxon>
        <taxon>Polyporales</taxon>
        <taxon>Cerrenaceae</taxon>
        <taxon>Cerrena</taxon>
    </lineage>
</organism>
<feature type="compositionally biased region" description="Basic and acidic residues" evidence="1">
    <location>
        <begin position="31"/>
        <end position="43"/>
    </location>
</feature>
<name>A0AAW0FBQ0_9APHY</name>